<organism evidence="1 2">
    <name type="scientific">Anopheles albimanus</name>
    <name type="common">New world malaria mosquito</name>
    <dbReference type="NCBI Taxonomy" id="7167"/>
    <lineage>
        <taxon>Eukaryota</taxon>
        <taxon>Metazoa</taxon>
        <taxon>Ecdysozoa</taxon>
        <taxon>Arthropoda</taxon>
        <taxon>Hexapoda</taxon>
        <taxon>Insecta</taxon>
        <taxon>Pterygota</taxon>
        <taxon>Neoptera</taxon>
        <taxon>Endopterygota</taxon>
        <taxon>Diptera</taxon>
        <taxon>Nematocera</taxon>
        <taxon>Culicoidea</taxon>
        <taxon>Culicidae</taxon>
        <taxon>Anophelinae</taxon>
        <taxon>Anopheles</taxon>
    </lineage>
</organism>
<evidence type="ECO:0000313" key="1">
    <source>
        <dbReference type="EnsemblMetazoa" id="AALB014597-PA"/>
    </source>
</evidence>
<keyword evidence="2" id="KW-1185">Reference proteome</keyword>
<dbReference type="Proteomes" id="UP000069272">
    <property type="component" value="Chromosome X"/>
</dbReference>
<reference evidence="1 2" key="1">
    <citation type="journal article" date="2017" name="G3 (Bethesda)">
        <title>The Physical Genome Mapping of Anopheles albimanus Corrected Scaffold Misassemblies and Identified Interarm Rearrangements in Genus Anopheles.</title>
        <authorList>
            <person name="Artemov G.N."/>
            <person name="Peery A.N."/>
            <person name="Jiang X."/>
            <person name="Tu Z."/>
            <person name="Stegniy V.N."/>
            <person name="Sharakhova M.V."/>
            <person name="Sharakhov I.V."/>
        </authorList>
    </citation>
    <scope>NUCLEOTIDE SEQUENCE [LARGE SCALE GENOMIC DNA]</scope>
    <source>
        <strain evidence="1 2">ALBI9_A</strain>
    </source>
</reference>
<accession>A0A182FYA0</accession>
<dbReference type="AlphaFoldDB" id="A0A182FYA0"/>
<dbReference type="VEuPathDB" id="VectorBase:AALB014597"/>
<name>A0A182FYA0_ANOAL</name>
<sequence length="38" mass="4345">MRLFALVHNLDNISSIVSFVPFSCFVIEAELIFTDQNN</sequence>
<evidence type="ECO:0000313" key="2">
    <source>
        <dbReference type="Proteomes" id="UP000069272"/>
    </source>
</evidence>
<protein>
    <submittedName>
        <fullName evidence="1">Uncharacterized protein</fullName>
    </submittedName>
</protein>
<proteinExistence type="predicted"/>
<dbReference type="EnsemblMetazoa" id="AALB014597-RA">
    <property type="protein sequence ID" value="AALB014597-PA"/>
    <property type="gene ID" value="AALB014597"/>
</dbReference>
<reference evidence="1" key="2">
    <citation type="submission" date="2022-08" db="UniProtKB">
        <authorList>
            <consortium name="EnsemblMetazoa"/>
        </authorList>
    </citation>
    <scope>IDENTIFICATION</scope>
    <source>
        <strain evidence="1">STECLA/ALBI9_A</strain>
    </source>
</reference>